<dbReference type="GO" id="GO:0004674">
    <property type="term" value="F:protein serine/threonine kinase activity"/>
    <property type="evidence" value="ECO:0007669"/>
    <property type="project" value="UniProtKB-KW"/>
</dbReference>
<evidence type="ECO:0000256" key="9">
    <source>
        <dbReference type="ARBA" id="ARBA00022737"/>
    </source>
</evidence>
<evidence type="ECO:0000256" key="5">
    <source>
        <dbReference type="ARBA" id="ARBA00022614"/>
    </source>
</evidence>
<dbReference type="InterPro" id="IPR008271">
    <property type="entry name" value="Ser/Thr_kinase_AS"/>
</dbReference>
<keyword evidence="9" id="KW-0677">Repeat</keyword>
<comment type="catalytic activity">
    <reaction evidence="17">
        <text>L-threonyl-[protein] + ATP = O-phospho-L-threonyl-[protein] + ADP + H(+)</text>
        <dbReference type="Rhea" id="RHEA:46608"/>
        <dbReference type="Rhea" id="RHEA-COMP:11060"/>
        <dbReference type="Rhea" id="RHEA-COMP:11605"/>
        <dbReference type="ChEBI" id="CHEBI:15378"/>
        <dbReference type="ChEBI" id="CHEBI:30013"/>
        <dbReference type="ChEBI" id="CHEBI:30616"/>
        <dbReference type="ChEBI" id="CHEBI:61977"/>
        <dbReference type="ChEBI" id="CHEBI:456216"/>
        <dbReference type="EC" id="2.7.11.1"/>
    </reaction>
</comment>
<feature type="signal peptide" evidence="20">
    <location>
        <begin position="1"/>
        <end position="25"/>
    </location>
</feature>
<keyword evidence="7 19" id="KW-0812">Transmembrane</keyword>
<evidence type="ECO:0000256" key="7">
    <source>
        <dbReference type="ARBA" id="ARBA00022692"/>
    </source>
</evidence>
<keyword evidence="22" id="KW-1185">Reference proteome</keyword>
<dbReference type="Gene3D" id="3.30.200.20">
    <property type="entry name" value="Phosphorylase Kinase, domain 1"/>
    <property type="match status" value="1"/>
</dbReference>
<evidence type="ECO:0000256" key="17">
    <source>
        <dbReference type="ARBA" id="ARBA00047899"/>
    </source>
</evidence>
<dbReference type="Pfam" id="PF00560">
    <property type="entry name" value="LRR_1"/>
    <property type="match status" value="4"/>
</dbReference>
<dbReference type="Pfam" id="PF07714">
    <property type="entry name" value="PK_Tyr_Ser-Thr"/>
    <property type="match status" value="1"/>
</dbReference>
<dbReference type="InterPro" id="IPR011009">
    <property type="entry name" value="Kinase-like_dom_sf"/>
</dbReference>
<dbReference type="RefSeq" id="XP_010273493.1">
    <property type="nucleotide sequence ID" value="XM_010275191.2"/>
</dbReference>
<comment type="catalytic activity">
    <reaction evidence="18">
        <text>L-seryl-[protein] + ATP = O-phospho-L-seryl-[protein] + ADP + H(+)</text>
        <dbReference type="Rhea" id="RHEA:17989"/>
        <dbReference type="Rhea" id="RHEA-COMP:9863"/>
        <dbReference type="Rhea" id="RHEA-COMP:11604"/>
        <dbReference type="ChEBI" id="CHEBI:15378"/>
        <dbReference type="ChEBI" id="CHEBI:29999"/>
        <dbReference type="ChEBI" id="CHEBI:30616"/>
        <dbReference type="ChEBI" id="CHEBI:83421"/>
        <dbReference type="ChEBI" id="CHEBI:456216"/>
        <dbReference type="EC" id="2.7.11.1"/>
    </reaction>
</comment>
<dbReference type="InParanoid" id="A0A1U8BBD3"/>
<dbReference type="SUPFAM" id="SSF52058">
    <property type="entry name" value="L domain-like"/>
    <property type="match status" value="1"/>
</dbReference>
<evidence type="ECO:0000256" key="3">
    <source>
        <dbReference type="ARBA" id="ARBA00022527"/>
    </source>
</evidence>
<dbReference type="GO" id="GO:0045088">
    <property type="term" value="P:regulation of innate immune response"/>
    <property type="evidence" value="ECO:0000318"/>
    <property type="project" value="GO_Central"/>
</dbReference>
<dbReference type="FunFam" id="1.10.510.10:FF:000044">
    <property type="entry name" value="Putative LRR receptor-like serine/threonine-protein kinase"/>
    <property type="match status" value="1"/>
</dbReference>
<keyword evidence="13 19" id="KW-1133">Transmembrane helix</keyword>
<dbReference type="FunCoup" id="A0A1U8BBD3">
    <property type="interactions" value="230"/>
</dbReference>
<dbReference type="Proteomes" id="UP000189703">
    <property type="component" value="Unplaced"/>
</dbReference>
<evidence type="ECO:0000256" key="13">
    <source>
        <dbReference type="ARBA" id="ARBA00022989"/>
    </source>
</evidence>
<feature type="domain" description="Protein kinase" evidence="21">
    <location>
        <begin position="677"/>
        <end position="958"/>
    </location>
</feature>
<keyword evidence="3" id="KW-0723">Serine/threonine-protein kinase</keyword>
<dbReference type="InterPro" id="IPR001245">
    <property type="entry name" value="Ser-Thr/Tyr_kinase_cat_dom"/>
</dbReference>
<dbReference type="GO" id="GO:0016020">
    <property type="term" value="C:membrane"/>
    <property type="evidence" value="ECO:0007669"/>
    <property type="project" value="UniProtKB-SubCell"/>
</dbReference>
<evidence type="ECO:0000256" key="20">
    <source>
        <dbReference type="SAM" id="SignalP"/>
    </source>
</evidence>
<dbReference type="EC" id="2.7.11.1" evidence="2"/>
<keyword evidence="4" id="KW-0597">Phosphoprotein</keyword>
<dbReference type="FunFam" id="2.60.120.430:FF:000004">
    <property type="entry name" value="Putative leucine-rich repeat receptor-like serine/threonine-protein kinase"/>
    <property type="match status" value="1"/>
</dbReference>
<name>A0A1U8BBD3_NELNU</name>
<evidence type="ECO:0000256" key="1">
    <source>
        <dbReference type="ARBA" id="ARBA00004479"/>
    </source>
</evidence>
<keyword evidence="11" id="KW-0418">Kinase</keyword>
<evidence type="ECO:0000256" key="10">
    <source>
        <dbReference type="ARBA" id="ARBA00022741"/>
    </source>
</evidence>
<evidence type="ECO:0000313" key="22">
    <source>
        <dbReference type="Proteomes" id="UP000189703"/>
    </source>
</evidence>
<dbReference type="PANTHER" id="PTHR48006:SF52">
    <property type="entry name" value="PROTEIN KINASE DOMAIN-CONTAINING PROTEIN"/>
    <property type="match status" value="1"/>
</dbReference>
<evidence type="ECO:0000256" key="12">
    <source>
        <dbReference type="ARBA" id="ARBA00022840"/>
    </source>
</evidence>
<dbReference type="InterPro" id="IPR021720">
    <property type="entry name" value="Malectin_dom"/>
</dbReference>
<evidence type="ECO:0000256" key="18">
    <source>
        <dbReference type="ARBA" id="ARBA00048679"/>
    </source>
</evidence>
<dbReference type="PROSITE" id="PS00108">
    <property type="entry name" value="PROTEIN_KINASE_ST"/>
    <property type="match status" value="1"/>
</dbReference>
<organism evidence="22 23">
    <name type="scientific">Nelumbo nucifera</name>
    <name type="common">Sacred lotus</name>
    <dbReference type="NCBI Taxonomy" id="4432"/>
    <lineage>
        <taxon>Eukaryota</taxon>
        <taxon>Viridiplantae</taxon>
        <taxon>Streptophyta</taxon>
        <taxon>Embryophyta</taxon>
        <taxon>Tracheophyta</taxon>
        <taxon>Spermatophyta</taxon>
        <taxon>Magnoliopsida</taxon>
        <taxon>Proteales</taxon>
        <taxon>Nelumbonaceae</taxon>
        <taxon>Nelumbo</taxon>
    </lineage>
</organism>
<dbReference type="Gene3D" id="2.60.120.430">
    <property type="entry name" value="Galactose-binding lectin"/>
    <property type="match status" value="1"/>
</dbReference>
<dbReference type="InterPro" id="IPR051824">
    <property type="entry name" value="LRR_Rcpt-Like_S/T_Kinase"/>
</dbReference>
<dbReference type="PANTHER" id="PTHR48006">
    <property type="entry name" value="LEUCINE-RICH REPEAT-CONTAINING PROTEIN DDB_G0281931-RELATED"/>
    <property type="match status" value="1"/>
</dbReference>
<keyword evidence="10" id="KW-0547">Nucleotide-binding</keyword>
<keyword evidence="5" id="KW-0433">Leucine-rich repeat</keyword>
<accession>A0A1U8BBD3</accession>
<evidence type="ECO:0000256" key="4">
    <source>
        <dbReference type="ARBA" id="ARBA00022553"/>
    </source>
</evidence>
<dbReference type="GO" id="GO:0005524">
    <property type="term" value="F:ATP binding"/>
    <property type="evidence" value="ECO:0007669"/>
    <property type="project" value="UniProtKB-KW"/>
</dbReference>
<gene>
    <name evidence="23" type="primary">LOC104609016</name>
</gene>
<keyword evidence="16" id="KW-0325">Glycoprotein</keyword>
<feature type="chain" id="PRO_5010556063" description="non-specific serine/threonine protein kinase" evidence="20">
    <location>
        <begin position="26"/>
        <end position="1025"/>
    </location>
</feature>
<feature type="transmembrane region" description="Helical" evidence="19">
    <location>
        <begin position="612"/>
        <end position="637"/>
    </location>
</feature>
<dbReference type="OrthoDB" id="1938112at2759"/>
<keyword evidence="8 20" id="KW-0732">Signal</keyword>
<keyword evidence="6" id="KW-0808">Transferase</keyword>
<evidence type="ECO:0000256" key="14">
    <source>
        <dbReference type="ARBA" id="ARBA00023136"/>
    </source>
</evidence>
<dbReference type="AlphaFoldDB" id="A0A1U8BBD3"/>
<dbReference type="InterPro" id="IPR032675">
    <property type="entry name" value="LRR_dom_sf"/>
</dbReference>
<keyword evidence="14 19" id="KW-0472">Membrane</keyword>
<dbReference type="CDD" id="cd14066">
    <property type="entry name" value="STKc_IRAK"/>
    <property type="match status" value="1"/>
</dbReference>
<evidence type="ECO:0000256" key="15">
    <source>
        <dbReference type="ARBA" id="ARBA00023170"/>
    </source>
</evidence>
<keyword evidence="12" id="KW-0067">ATP-binding</keyword>
<evidence type="ECO:0000259" key="21">
    <source>
        <dbReference type="PROSITE" id="PS50011"/>
    </source>
</evidence>
<dbReference type="InterPro" id="IPR001611">
    <property type="entry name" value="Leu-rich_rpt"/>
</dbReference>
<dbReference type="Gene3D" id="3.80.10.10">
    <property type="entry name" value="Ribonuclease Inhibitor"/>
    <property type="match status" value="3"/>
</dbReference>
<dbReference type="Gene3D" id="1.10.510.10">
    <property type="entry name" value="Transferase(Phosphotransferase) domain 1"/>
    <property type="match status" value="1"/>
</dbReference>
<evidence type="ECO:0000256" key="11">
    <source>
        <dbReference type="ARBA" id="ARBA00022777"/>
    </source>
</evidence>
<evidence type="ECO:0000256" key="8">
    <source>
        <dbReference type="ARBA" id="ARBA00022729"/>
    </source>
</evidence>
<dbReference type="FunFam" id="3.30.200.20:FF:000217">
    <property type="entry name" value="probable LRR receptor-like serine/threonine-protein kinase At1g53430"/>
    <property type="match status" value="1"/>
</dbReference>
<reference evidence="23" key="1">
    <citation type="submission" date="2025-08" db="UniProtKB">
        <authorList>
            <consortium name="RefSeq"/>
        </authorList>
    </citation>
    <scope>IDENTIFICATION</scope>
</reference>
<dbReference type="GO" id="GO:0004672">
    <property type="term" value="F:protein kinase activity"/>
    <property type="evidence" value="ECO:0000318"/>
    <property type="project" value="GO_Central"/>
</dbReference>
<dbReference type="OMA" id="SKLEYMI"/>
<sequence length="1025" mass="113138">MASSSMIWVIGFSLLLLSAFRFGAAQPSAATLVSDEVVALREIAKRLGKREWDFSVDPCSGQSGWTTPGAPYTQQNTVACDCSFANKYNTTSCHVTRILLKSQGLQGVLPPELVKLPYLQEIDLTFNYLSGTIPPGWGSMRLEIISIFGNRVSGSIPKELGSMTTLRELILEANRMSGVLPPELGNLINLERLVISSNNFTGQFPERLSALTNLKDFRINDNKFSGKILGIIGNWTKLMRLEMQASGFEGPIPSEISLLANLTNLRISDINGPEASFPPLNEMKSLKTLILRSCNLAGELPPYIGGMTNLFTLDLSFNKLTGQINSSFNRLSEVDYVILTANLLDGPVPKQMLDNGRYIDLSYNKNFTIDSSIIPDCQERGINLFRSSISRNNSNGVLSCLQSSQCPQKKLYELHINCGGKESEFNGSKYEADEDVGGPAKYLPVNNWAFSSTGSFTDNDNPKDTFIVTNISALLMNNALLYTTARISPVSLTYVVYCLLTGSYTVSLHFAEIMFTSDSNYTGLARRVFDIYIQEKLVLKDFNIVDEAGGAGKAVVKKFLTVDVTYDTLEIRLYWAGRGTTRIPSPGIYGPLISAISVVPNFKPPSEGGKKISAGTVAGIVVSIAGLIFFVLGFLWWRGYLGHKNTMDQAPWTDMTGLDLHTGFFTLRQIKAATNNFDAANKIGEGGFGPVYKGLLSDGTMIAVKQLSSKSKQGSREFVNEIGIISALQHPHLVKLYGCCVEGNQLLLIYEYMENNSLAHALFGPEECQLKLDWQTRHKICVGIAKGLAYLHEESRLKIVHRDIKATNVLLDKDLHPKISDFGLAKLDPEEKTHLSTRVAGTYGYMAPEYAMRGRLTDKADVYSFGVVALEIVSGRSNTSFLGKEECDYLHDWVLILKEKGNLMDLVDPRLGPEFNNEEVMTMINVALLCTNASASLRPTMSTVVRMLEGQTTVQEFVLDTSISSHDLNSDAVRDHYQQSEDESVSETDMYSLLIGEPQTSKSSTAPYHLFPTRPGSVYLNDRME</sequence>
<keyword evidence="15" id="KW-0675">Receptor</keyword>
<dbReference type="SMART" id="SM00220">
    <property type="entry name" value="S_TKc"/>
    <property type="match status" value="1"/>
</dbReference>
<dbReference type="Pfam" id="PF11721">
    <property type="entry name" value="Malectin"/>
    <property type="match status" value="1"/>
</dbReference>
<dbReference type="KEGG" id="nnu:104609016"/>
<protein>
    <recommendedName>
        <fullName evidence="2">non-specific serine/threonine protein kinase</fullName>
        <ecNumber evidence="2">2.7.11.1</ecNumber>
    </recommendedName>
</protein>
<dbReference type="SUPFAM" id="SSF56112">
    <property type="entry name" value="Protein kinase-like (PK-like)"/>
    <property type="match status" value="1"/>
</dbReference>
<evidence type="ECO:0000313" key="23">
    <source>
        <dbReference type="RefSeq" id="XP_010273493.1"/>
    </source>
</evidence>
<dbReference type="eggNOG" id="ENOG502QVI9">
    <property type="taxonomic scope" value="Eukaryota"/>
</dbReference>
<evidence type="ECO:0000256" key="6">
    <source>
        <dbReference type="ARBA" id="ARBA00022679"/>
    </source>
</evidence>
<dbReference type="PROSITE" id="PS50011">
    <property type="entry name" value="PROTEIN_KINASE_DOM"/>
    <property type="match status" value="1"/>
</dbReference>
<dbReference type="InterPro" id="IPR000719">
    <property type="entry name" value="Prot_kinase_dom"/>
</dbReference>
<dbReference type="FunFam" id="3.80.10.10:FF:000452">
    <property type="entry name" value="Probable LRR receptor-like serine/threonine-protein kinase RFK1"/>
    <property type="match status" value="1"/>
</dbReference>
<evidence type="ECO:0000256" key="19">
    <source>
        <dbReference type="SAM" id="Phobius"/>
    </source>
</evidence>
<evidence type="ECO:0000256" key="2">
    <source>
        <dbReference type="ARBA" id="ARBA00012513"/>
    </source>
</evidence>
<dbReference type="GeneID" id="104609016"/>
<proteinExistence type="predicted"/>
<comment type="subcellular location">
    <subcellularLocation>
        <location evidence="1">Membrane</location>
        <topology evidence="1">Single-pass type I membrane protein</topology>
    </subcellularLocation>
</comment>
<dbReference type="FunFam" id="3.80.10.10:FF:000433">
    <property type="entry name" value="Putative LRR receptor-like serine/threonine-protein kinase isoform A"/>
    <property type="match status" value="1"/>
</dbReference>
<evidence type="ECO:0000256" key="16">
    <source>
        <dbReference type="ARBA" id="ARBA00023180"/>
    </source>
</evidence>